<evidence type="ECO:0000313" key="1">
    <source>
        <dbReference type="EMBL" id="ERP30682.1"/>
    </source>
</evidence>
<dbReference type="STRING" id="1313304.CALK_2516"/>
<proteinExistence type="predicted"/>
<reference evidence="1 2" key="1">
    <citation type="journal article" date="2013" name="Environ. Microbiol.">
        <title>Genome analysis of Chitinivibrio alkaliphilus gen. nov., sp. nov., a novel extremely haloalkaliphilic anaerobic chitinolytic bacterium from the candidate phylum Termite Group 3.</title>
        <authorList>
            <person name="Sorokin D.Y."/>
            <person name="Gumerov V.M."/>
            <person name="Rakitin A.L."/>
            <person name="Beletsky A.V."/>
            <person name="Damste J.S."/>
            <person name="Muyzer G."/>
            <person name="Mardanov A.V."/>
            <person name="Ravin N.V."/>
        </authorList>
    </citation>
    <scope>NUCLEOTIDE SEQUENCE [LARGE SCALE GENOMIC DNA]</scope>
    <source>
        <strain evidence="1 2">ACht1</strain>
    </source>
</reference>
<dbReference type="InterPro" id="IPR026444">
    <property type="entry name" value="Secre_tail"/>
</dbReference>
<dbReference type="RefSeq" id="WP_022637833.1">
    <property type="nucleotide sequence ID" value="NZ_ASJR01000047.1"/>
</dbReference>
<gene>
    <name evidence="1" type="ORF">CALK_2516</name>
</gene>
<dbReference type="Proteomes" id="UP000017148">
    <property type="component" value="Unassembled WGS sequence"/>
</dbReference>
<comment type="caution">
    <text evidence="1">The sequence shown here is derived from an EMBL/GenBank/DDBJ whole genome shotgun (WGS) entry which is preliminary data.</text>
</comment>
<protein>
    <recommendedName>
        <fullName evidence="3">Secretion system C-terminal sorting domain-containing protein</fullName>
    </recommendedName>
</protein>
<evidence type="ECO:0000313" key="2">
    <source>
        <dbReference type="Proteomes" id="UP000017148"/>
    </source>
</evidence>
<dbReference type="OrthoDB" id="5377264at2"/>
<dbReference type="AlphaFoldDB" id="U7D6G6"/>
<dbReference type="NCBIfam" id="TIGR04183">
    <property type="entry name" value="Por_Secre_tail"/>
    <property type="match status" value="1"/>
</dbReference>
<sequence length="120" mass="13579">MVYNHEPRERIVHFSDGNSFTVPADTLMAFRDDQTGITDTENPMASLQIAQQGNGLMLRGIPSTEEVRLTLTDIQGRTVLQRSLDRQTSQFIPLETSSRGVFIVRITGNNINRTQRLVLY</sequence>
<dbReference type="EMBL" id="ASJR01000047">
    <property type="protein sequence ID" value="ERP30682.1"/>
    <property type="molecule type" value="Genomic_DNA"/>
</dbReference>
<accession>U7D6G6</accession>
<organism evidence="1 2">
    <name type="scientific">Chitinivibrio alkaliphilus ACht1</name>
    <dbReference type="NCBI Taxonomy" id="1313304"/>
    <lineage>
        <taxon>Bacteria</taxon>
        <taxon>Pseudomonadati</taxon>
        <taxon>Fibrobacterota</taxon>
        <taxon>Chitinivibrionia</taxon>
        <taxon>Chitinivibrionales</taxon>
        <taxon>Chitinivibrionaceae</taxon>
        <taxon>Chitinivibrio</taxon>
    </lineage>
</organism>
<evidence type="ECO:0008006" key="3">
    <source>
        <dbReference type="Google" id="ProtNLM"/>
    </source>
</evidence>
<name>U7D6G6_9BACT</name>
<keyword evidence="2" id="KW-1185">Reference proteome</keyword>